<dbReference type="PANTHER" id="PTHR42693">
    <property type="entry name" value="ARYLSULFATASE FAMILY MEMBER"/>
    <property type="match status" value="1"/>
</dbReference>
<accession>A0ABR7V2V4</accession>
<dbReference type="CDD" id="cd16145">
    <property type="entry name" value="ARS_like"/>
    <property type="match status" value="1"/>
</dbReference>
<dbReference type="PANTHER" id="PTHR42693:SF53">
    <property type="entry name" value="ENDO-4-O-SULFATASE"/>
    <property type="match status" value="1"/>
</dbReference>
<gene>
    <name evidence="4" type="ORF">HPE56_07515</name>
</gene>
<dbReference type="Pfam" id="PF00884">
    <property type="entry name" value="Sulfatase"/>
    <property type="match status" value="1"/>
</dbReference>
<evidence type="ECO:0000313" key="4">
    <source>
        <dbReference type="EMBL" id="MBD0777636.1"/>
    </source>
</evidence>
<dbReference type="EMBL" id="JABTCF010000003">
    <property type="protein sequence ID" value="MBD0777636.1"/>
    <property type="molecule type" value="Genomic_DNA"/>
</dbReference>
<dbReference type="InterPro" id="IPR017850">
    <property type="entry name" value="Alkaline_phosphatase_core_sf"/>
</dbReference>
<organism evidence="4 5">
    <name type="scientific">Maribacter aquimaris</name>
    <dbReference type="NCBI Taxonomy" id="2737171"/>
    <lineage>
        <taxon>Bacteria</taxon>
        <taxon>Pseudomonadati</taxon>
        <taxon>Bacteroidota</taxon>
        <taxon>Flavobacteriia</taxon>
        <taxon>Flavobacteriales</taxon>
        <taxon>Flavobacteriaceae</taxon>
        <taxon>Maribacter</taxon>
    </lineage>
</organism>
<feature type="domain" description="Sulfatase N-terminal" evidence="3">
    <location>
        <begin position="32"/>
        <end position="378"/>
    </location>
</feature>
<proteinExistence type="inferred from homology"/>
<comment type="caution">
    <text evidence="4">The sequence shown here is derived from an EMBL/GenBank/DDBJ whole genome shotgun (WGS) entry which is preliminary data.</text>
</comment>
<evidence type="ECO:0000256" key="2">
    <source>
        <dbReference type="ARBA" id="ARBA00022801"/>
    </source>
</evidence>
<sequence length="486" mass="55133">MIKTLSIIILLSTIVGCNNKKKAIGAKQIQKPNIIYILADDLGYGDLSLTGQEKFSTPNIDKLSKDGMFFTQHYSGSTVCAPSRSSLMTGQHTGHTFIRGNREVKPEGQYPINSSIVTVAQLLKSGGYVTGAFGKWGLGYPGSEGDPNNQGFDEFYGFNCQRMGHSYYPYHLWHNQTREILEENQGQDIGIYAPDIIHKEALSFLEKNKDTTFFMYYPSTIPHAELMAPEKYMEKFRGKLLPEKKYKGMDNNYEELTERIYQKDGGYSFQDEPHTAFAAMVYLLDKQVGEIRKKVEELGIADNTIIIFTSDNGPHQEGGADPDYFNSNAGLKGYKRDLYEGGIRVPMMAYWPEKIKPNSTSDHISAFWDFLPTVCEIAQLKTPENIDGISLLPELLGETQQKHDYLYWEFHVQGGKQAVRLGDWKGIRLNMDNNAEAPIELYNLASDVGEQNNIATEHPEIVEKMVNIMEREHTYSKEFSYGYEKN</sequence>
<evidence type="ECO:0000256" key="1">
    <source>
        <dbReference type="ARBA" id="ARBA00008779"/>
    </source>
</evidence>
<dbReference type="InterPro" id="IPR050738">
    <property type="entry name" value="Sulfatase"/>
</dbReference>
<keyword evidence="5" id="KW-1185">Reference proteome</keyword>
<name>A0ABR7V2V4_9FLAO</name>
<evidence type="ECO:0000313" key="5">
    <source>
        <dbReference type="Proteomes" id="UP001166021"/>
    </source>
</evidence>
<comment type="similarity">
    <text evidence="1">Belongs to the sulfatase family.</text>
</comment>
<evidence type="ECO:0000259" key="3">
    <source>
        <dbReference type="Pfam" id="PF00884"/>
    </source>
</evidence>
<dbReference type="PROSITE" id="PS51257">
    <property type="entry name" value="PROKAR_LIPOPROTEIN"/>
    <property type="match status" value="1"/>
</dbReference>
<dbReference type="Gene3D" id="3.40.720.10">
    <property type="entry name" value="Alkaline Phosphatase, subunit A"/>
    <property type="match status" value="1"/>
</dbReference>
<protein>
    <submittedName>
        <fullName evidence="4">Arylsulfatase</fullName>
    </submittedName>
</protein>
<dbReference type="Gene3D" id="3.30.1120.10">
    <property type="match status" value="1"/>
</dbReference>
<reference evidence="4" key="1">
    <citation type="submission" date="2020-05" db="EMBL/GenBank/DDBJ databases">
        <title>The draft genome sequence of Maribacter sp. ANRC-HE7.</title>
        <authorList>
            <person name="Mu L."/>
        </authorList>
    </citation>
    <scope>NUCLEOTIDE SEQUENCE</scope>
    <source>
        <strain evidence="4">ANRC-HE7</strain>
    </source>
</reference>
<dbReference type="SUPFAM" id="SSF53649">
    <property type="entry name" value="Alkaline phosphatase-like"/>
    <property type="match status" value="1"/>
</dbReference>
<keyword evidence="2" id="KW-0378">Hydrolase</keyword>
<dbReference type="InterPro" id="IPR000917">
    <property type="entry name" value="Sulfatase_N"/>
</dbReference>
<dbReference type="Proteomes" id="UP001166021">
    <property type="component" value="Unassembled WGS sequence"/>
</dbReference>